<dbReference type="Proteomes" id="UP000796761">
    <property type="component" value="Unassembled WGS sequence"/>
</dbReference>
<sequence length="152" mass="17011">MHTEAEHKYLPTTLASTQMDKHTAANVTLPLGLELAELEELLWFFRREDPSTWNYSVLALSLATMILGLVLLSINVVRNRKRKMLVNGEAAQATQEGDLDAKQALMPVQEYSLTDPLKQEPGPQNQRPGDVMVQWKDGTVTSLYTQMSEAAI</sequence>
<evidence type="ECO:0008006" key="4">
    <source>
        <dbReference type="Google" id="ProtNLM"/>
    </source>
</evidence>
<name>A0A8K1GTR7_9PASS</name>
<dbReference type="InterPro" id="IPR029387">
    <property type="entry name" value="OSTbeta"/>
</dbReference>
<accession>A0A8K1GTR7</accession>
<dbReference type="EMBL" id="SWJQ01000068">
    <property type="protein sequence ID" value="TRZ23651.1"/>
    <property type="molecule type" value="Genomic_DNA"/>
</dbReference>
<dbReference type="GO" id="GO:0005886">
    <property type="term" value="C:plasma membrane"/>
    <property type="evidence" value="ECO:0007669"/>
    <property type="project" value="InterPro"/>
</dbReference>
<organism evidence="2 3">
    <name type="scientific">Zosterops borbonicus</name>
    <dbReference type="NCBI Taxonomy" id="364589"/>
    <lineage>
        <taxon>Eukaryota</taxon>
        <taxon>Metazoa</taxon>
        <taxon>Chordata</taxon>
        <taxon>Craniata</taxon>
        <taxon>Vertebrata</taxon>
        <taxon>Euteleostomi</taxon>
        <taxon>Archelosauria</taxon>
        <taxon>Archosauria</taxon>
        <taxon>Dinosauria</taxon>
        <taxon>Saurischia</taxon>
        <taxon>Theropoda</taxon>
        <taxon>Coelurosauria</taxon>
        <taxon>Aves</taxon>
        <taxon>Neognathae</taxon>
        <taxon>Neoaves</taxon>
        <taxon>Telluraves</taxon>
        <taxon>Australaves</taxon>
        <taxon>Passeriformes</taxon>
        <taxon>Sylvioidea</taxon>
        <taxon>Zosteropidae</taxon>
        <taxon>Zosterops</taxon>
    </lineage>
</organism>
<evidence type="ECO:0000256" key="1">
    <source>
        <dbReference type="SAM" id="Phobius"/>
    </source>
</evidence>
<proteinExistence type="predicted"/>
<dbReference type="PANTHER" id="PTHR36129">
    <property type="entry name" value="ORGANIC SOLUTE TRANSPORTER SUBUNIT BETA-RELATED"/>
    <property type="match status" value="1"/>
</dbReference>
<keyword evidence="1" id="KW-0812">Transmembrane</keyword>
<dbReference type="Pfam" id="PF15048">
    <property type="entry name" value="OSTbeta"/>
    <property type="match status" value="1"/>
</dbReference>
<evidence type="ECO:0000313" key="2">
    <source>
        <dbReference type="EMBL" id="TRZ23651.1"/>
    </source>
</evidence>
<feature type="transmembrane region" description="Helical" evidence="1">
    <location>
        <begin position="53"/>
        <end position="74"/>
    </location>
</feature>
<evidence type="ECO:0000313" key="3">
    <source>
        <dbReference type="Proteomes" id="UP000796761"/>
    </source>
</evidence>
<keyword evidence="1" id="KW-0472">Membrane</keyword>
<keyword evidence="3" id="KW-1185">Reference proteome</keyword>
<dbReference type="GO" id="GO:0022857">
    <property type="term" value="F:transmembrane transporter activity"/>
    <property type="evidence" value="ECO:0007669"/>
    <property type="project" value="InterPro"/>
</dbReference>
<dbReference type="GO" id="GO:0015721">
    <property type="term" value="P:bile acid and bile salt transport"/>
    <property type="evidence" value="ECO:0007669"/>
    <property type="project" value="InterPro"/>
</dbReference>
<dbReference type="OrthoDB" id="9899510at2759"/>
<comment type="caution">
    <text evidence="2">The sequence shown here is derived from an EMBL/GenBank/DDBJ whole genome shotgun (WGS) entry which is preliminary data.</text>
</comment>
<protein>
    <recommendedName>
        <fullName evidence="4">Organic solute transporter subunit beta</fullName>
    </recommendedName>
</protein>
<dbReference type="AlphaFoldDB" id="A0A8K1GTR7"/>
<gene>
    <name evidence="2" type="ORF">HGM15179_003450</name>
</gene>
<dbReference type="PANTHER" id="PTHR36129:SF3">
    <property type="match status" value="1"/>
</dbReference>
<dbReference type="InterPro" id="IPR052678">
    <property type="entry name" value="OST-beta_subunit"/>
</dbReference>
<keyword evidence="1" id="KW-1133">Transmembrane helix</keyword>
<dbReference type="GO" id="GO:0046982">
    <property type="term" value="F:protein heterodimerization activity"/>
    <property type="evidence" value="ECO:0007669"/>
    <property type="project" value="InterPro"/>
</dbReference>
<reference evidence="2" key="1">
    <citation type="submission" date="2019-04" db="EMBL/GenBank/DDBJ databases">
        <title>Genome assembly of Zosterops borbonicus 15179.</title>
        <authorList>
            <person name="Leroy T."/>
            <person name="Anselmetti Y."/>
            <person name="Tilak M.-K."/>
            <person name="Nabholz B."/>
        </authorList>
    </citation>
    <scope>NUCLEOTIDE SEQUENCE</scope>
    <source>
        <strain evidence="2">HGM_15179</strain>
        <tissue evidence="2">Muscle</tissue>
    </source>
</reference>